<comment type="caution">
    <text evidence="3">The sequence shown here is derived from an EMBL/GenBank/DDBJ whole genome shotgun (WGS) entry which is preliminary data.</text>
</comment>
<dbReference type="GO" id="GO:0005737">
    <property type="term" value="C:cytoplasm"/>
    <property type="evidence" value="ECO:0007669"/>
    <property type="project" value="TreeGrafter"/>
</dbReference>
<dbReference type="PROSITE" id="PS00741">
    <property type="entry name" value="DH_1"/>
    <property type="match status" value="1"/>
</dbReference>
<reference evidence="3 4" key="1">
    <citation type="submission" date="2017-12" db="EMBL/GenBank/DDBJ databases">
        <title>Sequencing, de novo assembly and annotation of complete genome of a new Thraustochytrid species, strain FCC1311.</title>
        <authorList>
            <person name="Sedici K."/>
            <person name="Godart F."/>
            <person name="Aiese Cigliano R."/>
            <person name="Sanseverino W."/>
            <person name="Barakat M."/>
            <person name="Ortet P."/>
            <person name="Marechal E."/>
            <person name="Cagnac O."/>
            <person name="Amato A."/>
        </authorList>
    </citation>
    <scope>NUCLEOTIDE SEQUENCE [LARGE SCALE GENOMIC DNA]</scope>
</reference>
<feature type="compositionally biased region" description="Low complexity" evidence="1">
    <location>
        <begin position="242"/>
        <end position="251"/>
    </location>
</feature>
<dbReference type="InterPro" id="IPR051092">
    <property type="entry name" value="FYVE_RhoGEF_PH"/>
</dbReference>
<dbReference type="EMBL" id="BEYU01000008">
    <property type="protein sequence ID" value="GBG24741.1"/>
    <property type="molecule type" value="Genomic_DNA"/>
</dbReference>
<dbReference type="AlphaFoldDB" id="A0A2R5G9J6"/>
<dbReference type="Proteomes" id="UP000241890">
    <property type="component" value="Unassembled WGS sequence"/>
</dbReference>
<evidence type="ECO:0000256" key="1">
    <source>
        <dbReference type="SAM" id="MobiDB-lite"/>
    </source>
</evidence>
<dbReference type="PANTHER" id="PTHR12673:SF159">
    <property type="entry name" value="LD03170P"/>
    <property type="match status" value="1"/>
</dbReference>
<dbReference type="GO" id="GO:0005085">
    <property type="term" value="F:guanyl-nucleotide exchange factor activity"/>
    <property type="evidence" value="ECO:0007669"/>
    <property type="project" value="InterPro"/>
</dbReference>
<feature type="region of interest" description="Disordered" evidence="1">
    <location>
        <begin position="242"/>
        <end position="288"/>
    </location>
</feature>
<evidence type="ECO:0000313" key="4">
    <source>
        <dbReference type="Proteomes" id="UP000241890"/>
    </source>
</evidence>
<protein>
    <submittedName>
        <fullName evidence="3">Rho guanine nucleotide exchange factor, putative</fullName>
    </submittedName>
</protein>
<dbReference type="PROSITE" id="PS50010">
    <property type="entry name" value="DH_2"/>
    <property type="match status" value="1"/>
</dbReference>
<gene>
    <name evidence="3" type="ORF">FCC1311_009592</name>
</gene>
<organism evidence="3 4">
    <name type="scientific">Hondaea fermentalgiana</name>
    <dbReference type="NCBI Taxonomy" id="2315210"/>
    <lineage>
        <taxon>Eukaryota</taxon>
        <taxon>Sar</taxon>
        <taxon>Stramenopiles</taxon>
        <taxon>Bigyra</taxon>
        <taxon>Labyrinthulomycetes</taxon>
        <taxon>Thraustochytrida</taxon>
        <taxon>Thraustochytriidae</taxon>
        <taxon>Hondaea</taxon>
    </lineage>
</organism>
<keyword evidence="4" id="KW-1185">Reference proteome</keyword>
<dbReference type="InterPro" id="IPR035899">
    <property type="entry name" value="DBL_dom_sf"/>
</dbReference>
<proteinExistence type="predicted"/>
<name>A0A2R5G9J6_9STRA</name>
<dbReference type="InterPro" id="IPR001331">
    <property type="entry name" value="GDS_CDC24_CS"/>
</dbReference>
<dbReference type="OrthoDB" id="660555at2759"/>
<dbReference type="PANTHER" id="PTHR12673">
    <property type="entry name" value="FACIOGENITAL DYSPLASIA PROTEIN"/>
    <property type="match status" value="1"/>
</dbReference>
<evidence type="ECO:0000259" key="2">
    <source>
        <dbReference type="PROSITE" id="PS50010"/>
    </source>
</evidence>
<accession>A0A2R5G9J6</accession>
<dbReference type="GO" id="GO:0035556">
    <property type="term" value="P:intracellular signal transduction"/>
    <property type="evidence" value="ECO:0007669"/>
    <property type="project" value="InterPro"/>
</dbReference>
<dbReference type="InParanoid" id="A0A2R5G9J6"/>
<sequence>MNRQGNQVEARDYLTGPQMGRLLPLVPTILALLRELDPQAADLILEGDETDRTVVNSLMSSVLDNLNLHGDLTLREMRTFFAGYTAGTWINMVRIILTECWPRVVPDRVASEVLSALTSVSEASEPVAVAHILGPMLDRIPRMRFRVLAEFCAFVRDTSCSATDIACLVGPFLLLPARFATTDGTSLIASQTSASAAIMDMLIQETEIIFGRVAAPVSEHPLGFRPKEGKGERLRRSLRNGLNRLSLRGSPSTPPPPGLGSPSQMATMPVTPPRPSRKGRGSNRPSPLMEKRMKQLRVFYQWRDPRRVSRVELLFENYPFEEIALAIQRKYFMLPPKWSDQLEYMLLTGNSELGWFARLKEGILPEPLEHEVHITLSNPEGGEEQPQTKVDRVVNEIADTEVTFNKSLNDLLTLYVNRIKLIAEDPGAQKNLGLTADHIEHIFGARLERVADVSSNLLSDLEVVTLVRVQPKTGVSRIELVSRVFVEIAQQLDVFAPYAVNHSTAMNLLREARLSVSDAPGNSRPLRRMGSLLQSGDRNKNFLEIWQEVSSQSETLRGQTLESILIMPIQRVPRYKLLLEELIKATAADDPCHIMLEESAENVRAVADTINEAIRKHERVMKLVGEDPNLPASFRNHKMR</sequence>
<dbReference type="SUPFAM" id="SSF48065">
    <property type="entry name" value="DBL homology domain (DH-domain)"/>
    <property type="match status" value="1"/>
</dbReference>
<evidence type="ECO:0000313" key="3">
    <source>
        <dbReference type="EMBL" id="GBG24741.1"/>
    </source>
</evidence>
<dbReference type="InterPro" id="IPR000219">
    <property type="entry name" value="DH_dom"/>
</dbReference>
<dbReference type="Gene3D" id="1.20.900.10">
    <property type="entry name" value="Dbl homology (DH) domain"/>
    <property type="match status" value="1"/>
</dbReference>
<dbReference type="Pfam" id="PF00621">
    <property type="entry name" value="RhoGEF"/>
    <property type="match status" value="1"/>
</dbReference>
<feature type="domain" description="DH" evidence="2">
    <location>
        <begin position="389"/>
        <end position="613"/>
    </location>
</feature>
<dbReference type="SMART" id="SM00325">
    <property type="entry name" value="RhoGEF"/>
    <property type="match status" value="1"/>
</dbReference>
<dbReference type="CDD" id="cd00160">
    <property type="entry name" value="RhoGEF"/>
    <property type="match status" value="1"/>
</dbReference>